<evidence type="ECO:0000256" key="1">
    <source>
        <dbReference type="ARBA" id="ARBA00022723"/>
    </source>
</evidence>
<evidence type="ECO:0000259" key="6">
    <source>
        <dbReference type="PROSITE" id="PS50199"/>
    </source>
</evidence>
<evidence type="ECO:0000256" key="5">
    <source>
        <dbReference type="SAM" id="MobiDB-lite"/>
    </source>
</evidence>
<dbReference type="GO" id="GO:0008270">
    <property type="term" value="F:zinc ion binding"/>
    <property type="evidence" value="ECO:0007669"/>
    <property type="project" value="UniProtKB-KW"/>
</dbReference>
<feature type="compositionally biased region" description="Low complexity" evidence="5">
    <location>
        <begin position="46"/>
        <end position="69"/>
    </location>
</feature>
<dbReference type="PROSITE" id="PS50199">
    <property type="entry name" value="ZF_RANBP2_2"/>
    <property type="match status" value="1"/>
</dbReference>
<evidence type="ECO:0000313" key="8">
    <source>
        <dbReference type="Proteomes" id="UP001195914"/>
    </source>
</evidence>
<protein>
    <recommendedName>
        <fullName evidence="6">RanBP2-type domain-containing protein</fullName>
    </recommendedName>
</protein>
<feature type="compositionally biased region" description="Basic residues" evidence="5">
    <location>
        <begin position="70"/>
        <end position="84"/>
    </location>
</feature>
<dbReference type="PROSITE" id="PS01358">
    <property type="entry name" value="ZF_RANBP2_1"/>
    <property type="match status" value="1"/>
</dbReference>
<dbReference type="EMBL" id="JAHBMH010000073">
    <property type="protein sequence ID" value="KAK1933285.1"/>
    <property type="molecule type" value="Genomic_DNA"/>
</dbReference>
<gene>
    <name evidence="7" type="ORF">X943_002998</name>
</gene>
<evidence type="ECO:0000256" key="2">
    <source>
        <dbReference type="ARBA" id="ARBA00022771"/>
    </source>
</evidence>
<accession>A0AAD9G7L3</accession>
<sequence>MYKCVSQSPSKKHRNISSEARRKSDGDKVGQSHSKRRCRSHRRYLSSRSASYVTDSSARSRSSSIPSSRRAYRSRSPERRRRRSRDISYDKYDSRKRINPERSSRKDKDHKYSSHRERNDRGNYRYGKRQHSPRSTDDRTIEHAYLVDDKKIQERIKRLESTSRDEPTQQVTDTNTLLFGTLGEGTDINLGMLNNEFSQLNYSKAYGIDITNFAVVQSDILKVDIPRENKPLSSYERRQRYKEEIRKHPDRFWKCKRCSYMNYLSNYECTGCQQLRNANY</sequence>
<evidence type="ECO:0000256" key="3">
    <source>
        <dbReference type="ARBA" id="ARBA00022833"/>
    </source>
</evidence>
<comment type="caution">
    <text evidence="7">The sequence shown here is derived from an EMBL/GenBank/DDBJ whole genome shotgun (WGS) entry which is preliminary data.</text>
</comment>
<name>A0AAD9G7L3_BABDI</name>
<reference evidence="7" key="2">
    <citation type="submission" date="2021-05" db="EMBL/GenBank/DDBJ databases">
        <authorList>
            <person name="Pain A."/>
        </authorList>
    </citation>
    <scope>NUCLEOTIDE SEQUENCE</scope>
    <source>
        <strain evidence="7">1802A</strain>
    </source>
</reference>
<keyword evidence="2 4" id="KW-0863">Zinc-finger</keyword>
<proteinExistence type="predicted"/>
<feature type="domain" description="RanBP2-type" evidence="6">
    <location>
        <begin position="249"/>
        <end position="278"/>
    </location>
</feature>
<evidence type="ECO:0000256" key="4">
    <source>
        <dbReference type="PROSITE-ProRule" id="PRU00322"/>
    </source>
</evidence>
<organism evidence="7 8">
    <name type="scientific">Babesia divergens</name>
    <dbReference type="NCBI Taxonomy" id="32595"/>
    <lineage>
        <taxon>Eukaryota</taxon>
        <taxon>Sar</taxon>
        <taxon>Alveolata</taxon>
        <taxon>Apicomplexa</taxon>
        <taxon>Aconoidasida</taxon>
        <taxon>Piroplasmida</taxon>
        <taxon>Babesiidae</taxon>
        <taxon>Babesia</taxon>
    </lineage>
</organism>
<feature type="region of interest" description="Disordered" evidence="5">
    <location>
        <begin position="1"/>
        <end position="137"/>
    </location>
</feature>
<reference evidence="7" key="1">
    <citation type="journal article" date="2014" name="Nucleic Acids Res.">
        <title>The evolutionary dynamics of variant antigen genes in Babesia reveal a history of genomic innovation underlying host-parasite interaction.</title>
        <authorList>
            <person name="Jackson A.P."/>
            <person name="Otto T.D."/>
            <person name="Darby A."/>
            <person name="Ramaprasad A."/>
            <person name="Xia D."/>
            <person name="Echaide I.E."/>
            <person name="Farber M."/>
            <person name="Gahlot S."/>
            <person name="Gamble J."/>
            <person name="Gupta D."/>
            <person name="Gupta Y."/>
            <person name="Jackson L."/>
            <person name="Malandrin L."/>
            <person name="Malas T.B."/>
            <person name="Moussa E."/>
            <person name="Nair M."/>
            <person name="Reid A.J."/>
            <person name="Sanders M."/>
            <person name="Sharma J."/>
            <person name="Tracey A."/>
            <person name="Quail M.A."/>
            <person name="Weir W."/>
            <person name="Wastling J.M."/>
            <person name="Hall N."/>
            <person name="Willadsen P."/>
            <person name="Lingelbach K."/>
            <person name="Shiels B."/>
            <person name="Tait A."/>
            <person name="Berriman M."/>
            <person name="Allred D.R."/>
            <person name="Pain A."/>
        </authorList>
    </citation>
    <scope>NUCLEOTIDE SEQUENCE</scope>
    <source>
        <strain evidence="7">1802A</strain>
    </source>
</reference>
<feature type="compositionally biased region" description="Basic residues" evidence="5">
    <location>
        <begin position="33"/>
        <end position="45"/>
    </location>
</feature>
<keyword evidence="8" id="KW-1185">Reference proteome</keyword>
<dbReference type="AlphaFoldDB" id="A0AAD9G7L3"/>
<dbReference type="InterPro" id="IPR001876">
    <property type="entry name" value="Znf_RanBP2"/>
</dbReference>
<keyword evidence="3" id="KW-0862">Zinc</keyword>
<evidence type="ECO:0000313" key="7">
    <source>
        <dbReference type="EMBL" id="KAK1933285.1"/>
    </source>
</evidence>
<keyword evidence="1" id="KW-0479">Metal-binding</keyword>
<feature type="compositionally biased region" description="Basic and acidic residues" evidence="5">
    <location>
        <begin position="85"/>
        <end position="123"/>
    </location>
</feature>
<feature type="compositionally biased region" description="Basic and acidic residues" evidence="5">
    <location>
        <begin position="19"/>
        <end position="30"/>
    </location>
</feature>
<dbReference type="Proteomes" id="UP001195914">
    <property type="component" value="Unassembled WGS sequence"/>
</dbReference>